<name>A0A2P8FHP6_9RHOB</name>
<dbReference type="InterPro" id="IPR023198">
    <property type="entry name" value="PGP-like_dom2"/>
</dbReference>
<dbReference type="GO" id="GO:0008967">
    <property type="term" value="F:phosphoglycolate phosphatase activity"/>
    <property type="evidence" value="ECO:0007669"/>
    <property type="project" value="UniProtKB-EC"/>
</dbReference>
<dbReference type="SFLD" id="SFLDG01129">
    <property type="entry name" value="C1.5:_HAD__Beta-PGM__Phosphata"/>
    <property type="match status" value="1"/>
</dbReference>
<dbReference type="InterPro" id="IPR006439">
    <property type="entry name" value="HAD-SF_hydro_IA"/>
</dbReference>
<dbReference type="InterPro" id="IPR036412">
    <property type="entry name" value="HAD-like_sf"/>
</dbReference>
<dbReference type="PANTHER" id="PTHR43434">
    <property type="entry name" value="PHOSPHOGLYCOLATE PHOSPHATASE"/>
    <property type="match status" value="1"/>
</dbReference>
<evidence type="ECO:0000256" key="1">
    <source>
        <dbReference type="ARBA" id="ARBA00000830"/>
    </source>
</evidence>
<dbReference type="GO" id="GO:0006281">
    <property type="term" value="P:DNA repair"/>
    <property type="evidence" value="ECO:0007669"/>
    <property type="project" value="TreeGrafter"/>
</dbReference>
<evidence type="ECO:0000256" key="2">
    <source>
        <dbReference type="ARBA" id="ARBA00004818"/>
    </source>
</evidence>
<dbReference type="NCBIfam" id="TIGR01509">
    <property type="entry name" value="HAD-SF-IA-v3"/>
    <property type="match status" value="1"/>
</dbReference>
<dbReference type="SFLD" id="SFLDS00003">
    <property type="entry name" value="Haloacid_Dehalogenase"/>
    <property type="match status" value="1"/>
</dbReference>
<dbReference type="Gene3D" id="3.40.50.1000">
    <property type="entry name" value="HAD superfamily/HAD-like"/>
    <property type="match status" value="1"/>
</dbReference>
<dbReference type="EC" id="3.1.3.18" evidence="4"/>
<dbReference type="EMBL" id="PYGJ01000002">
    <property type="protein sequence ID" value="PSL21251.1"/>
    <property type="molecule type" value="Genomic_DNA"/>
</dbReference>
<dbReference type="InterPro" id="IPR023214">
    <property type="entry name" value="HAD_sf"/>
</dbReference>
<keyword evidence="6" id="KW-1185">Reference proteome</keyword>
<comment type="catalytic activity">
    <reaction evidence="1">
        <text>2-phosphoglycolate + H2O = glycolate + phosphate</text>
        <dbReference type="Rhea" id="RHEA:14369"/>
        <dbReference type="ChEBI" id="CHEBI:15377"/>
        <dbReference type="ChEBI" id="CHEBI:29805"/>
        <dbReference type="ChEBI" id="CHEBI:43474"/>
        <dbReference type="ChEBI" id="CHEBI:58033"/>
        <dbReference type="EC" id="3.1.3.18"/>
    </reaction>
</comment>
<dbReference type="PANTHER" id="PTHR43434:SF1">
    <property type="entry name" value="PHOSPHOGLYCOLATE PHOSPHATASE"/>
    <property type="match status" value="1"/>
</dbReference>
<keyword evidence="5" id="KW-0378">Hydrolase</keyword>
<accession>A0A2P8FHP6</accession>
<reference evidence="5 6" key="1">
    <citation type="submission" date="2018-03" db="EMBL/GenBank/DDBJ databases">
        <title>Genomic Encyclopedia of Archaeal and Bacterial Type Strains, Phase II (KMG-II): from individual species to whole genera.</title>
        <authorList>
            <person name="Goeker M."/>
        </authorList>
    </citation>
    <scope>NUCLEOTIDE SEQUENCE [LARGE SCALE GENOMIC DNA]</scope>
    <source>
        <strain evidence="5 6">DSM 100673</strain>
    </source>
</reference>
<comment type="caution">
    <text evidence="5">The sequence shown here is derived from an EMBL/GenBank/DDBJ whole genome shotgun (WGS) entry which is preliminary data.</text>
</comment>
<evidence type="ECO:0000313" key="6">
    <source>
        <dbReference type="Proteomes" id="UP000240418"/>
    </source>
</evidence>
<evidence type="ECO:0000256" key="3">
    <source>
        <dbReference type="ARBA" id="ARBA00006171"/>
    </source>
</evidence>
<dbReference type="Proteomes" id="UP000240418">
    <property type="component" value="Unassembled WGS sequence"/>
</dbReference>
<dbReference type="InterPro" id="IPR050155">
    <property type="entry name" value="HAD-like_hydrolase_sf"/>
</dbReference>
<gene>
    <name evidence="5" type="ORF">CLV88_102371</name>
</gene>
<protein>
    <recommendedName>
        <fullName evidence="4">phosphoglycolate phosphatase</fullName>
        <ecNumber evidence="4">3.1.3.18</ecNumber>
    </recommendedName>
</protein>
<dbReference type="InterPro" id="IPR041492">
    <property type="entry name" value="HAD_2"/>
</dbReference>
<organism evidence="5 6">
    <name type="scientific">Shimia abyssi</name>
    <dbReference type="NCBI Taxonomy" id="1662395"/>
    <lineage>
        <taxon>Bacteria</taxon>
        <taxon>Pseudomonadati</taxon>
        <taxon>Pseudomonadota</taxon>
        <taxon>Alphaproteobacteria</taxon>
        <taxon>Rhodobacterales</taxon>
        <taxon>Roseobacteraceae</taxon>
    </lineage>
</organism>
<dbReference type="OrthoDB" id="9797743at2"/>
<dbReference type="Gene3D" id="1.10.150.240">
    <property type="entry name" value="Putative phosphatase, domain 2"/>
    <property type="match status" value="1"/>
</dbReference>
<dbReference type="RefSeq" id="WP_106607437.1">
    <property type="nucleotide sequence ID" value="NZ_PYGJ01000002.1"/>
</dbReference>
<proteinExistence type="inferred from homology"/>
<comment type="pathway">
    <text evidence="2">Organic acid metabolism; glycolate biosynthesis; glycolate from 2-phosphoglycolate: step 1/1.</text>
</comment>
<comment type="similarity">
    <text evidence="3">Belongs to the HAD-like hydrolase superfamily. CbbY/CbbZ/Gph/YieH family.</text>
</comment>
<dbReference type="Pfam" id="PF13419">
    <property type="entry name" value="HAD_2"/>
    <property type="match status" value="1"/>
</dbReference>
<dbReference type="AlphaFoldDB" id="A0A2P8FHP6"/>
<sequence>MRPELVIFDCDGVLVDTEVATCTVISRNLAEYGLDLSPTECLGLFVGGTIYSACEEARRRGADLADGWVDEMYAQIFDTLRAGVRVLPGIPEVLARLKALDIPDCVASNGPPEKMQVSLGPSGLWDHFDGRIWSPHTHGPAKPDPGLLLMAAEHFGVDPAACVMIDDSPAGVIAAQKAGIRAIGFDENGALGRVSGMGAEVIEHIDALHDLLSLTP</sequence>
<evidence type="ECO:0000256" key="4">
    <source>
        <dbReference type="ARBA" id="ARBA00013078"/>
    </source>
</evidence>
<evidence type="ECO:0000313" key="5">
    <source>
        <dbReference type="EMBL" id="PSL21251.1"/>
    </source>
</evidence>
<dbReference type="SUPFAM" id="SSF56784">
    <property type="entry name" value="HAD-like"/>
    <property type="match status" value="1"/>
</dbReference>